<keyword evidence="3" id="KW-1133">Transmembrane helix</keyword>
<dbReference type="EMBL" id="LK043108">
    <property type="protein sequence ID" value="CDY70735.1"/>
    <property type="molecule type" value="Genomic_DNA"/>
</dbReference>
<dbReference type="SMR" id="A0A078JWC8"/>
<feature type="compositionally biased region" description="Basic and acidic residues" evidence="2">
    <location>
        <begin position="85"/>
        <end position="109"/>
    </location>
</feature>
<gene>
    <name evidence="6" type="primary">BnaCnng69590D</name>
    <name evidence="6" type="ORF">GSBRNA2T00007098001</name>
</gene>
<evidence type="ECO:0000259" key="5">
    <source>
        <dbReference type="Pfam" id="PF04419"/>
    </source>
</evidence>
<feature type="transmembrane region" description="Helical" evidence="3">
    <location>
        <begin position="44"/>
        <end position="67"/>
    </location>
</feature>
<dbReference type="OMA" id="YISINCS"/>
<evidence type="ECO:0000256" key="4">
    <source>
        <dbReference type="SAM" id="SignalP"/>
    </source>
</evidence>
<sequence length="132" mass="14403">MHTINLLFFIVSWPLASVRGRSLSRSLVRCAGFSAKLTTMTHILVYSFELLFVPIFSYISINCSLGFQRERDRERAQARAGGKGKTKDDGLTPEQRRERDAKALQEKAAKKAAQAAGAATSGGGGKGNNNKK</sequence>
<evidence type="ECO:0000256" key="1">
    <source>
        <dbReference type="ARBA" id="ARBA00007309"/>
    </source>
</evidence>
<dbReference type="InterPro" id="IPR040211">
    <property type="entry name" value="SERF1/2-like"/>
</dbReference>
<proteinExistence type="inferred from homology"/>
<dbReference type="AlphaFoldDB" id="A0A078JWC8"/>
<feature type="chain" id="PRO_5001739809" evidence="4">
    <location>
        <begin position="21"/>
        <end position="132"/>
    </location>
</feature>
<feature type="signal peptide" evidence="4">
    <location>
        <begin position="1"/>
        <end position="20"/>
    </location>
</feature>
<dbReference type="PaxDb" id="3708-A0A078JWC8"/>
<organism evidence="6">
    <name type="scientific">Brassica napus</name>
    <name type="common">Rape</name>
    <dbReference type="NCBI Taxonomy" id="3708"/>
    <lineage>
        <taxon>Eukaryota</taxon>
        <taxon>Viridiplantae</taxon>
        <taxon>Streptophyta</taxon>
        <taxon>Embryophyta</taxon>
        <taxon>Tracheophyta</taxon>
        <taxon>Spermatophyta</taxon>
        <taxon>Magnoliopsida</taxon>
        <taxon>eudicotyledons</taxon>
        <taxon>Gunneridae</taxon>
        <taxon>Pentapetalae</taxon>
        <taxon>rosids</taxon>
        <taxon>malvids</taxon>
        <taxon>Brassicales</taxon>
        <taxon>Brassicaceae</taxon>
        <taxon>Brassiceae</taxon>
        <taxon>Brassica</taxon>
    </lineage>
</organism>
<keyword evidence="3" id="KW-0812">Transmembrane</keyword>
<feature type="domain" description="Small EDRK-rich factor-like N-terminal" evidence="5">
    <location>
        <begin position="68"/>
        <end position="97"/>
    </location>
</feature>
<keyword evidence="3" id="KW-0472">Membrane</keyword>
<dbReference type="PANTHER" id="PTHR13596:SF0">
    <property type="entry name" value="SI:CH211-39K3.2-RELATED"/>
    <property type="match status" value="1"/>
</dbReference>
<name>A0A078JWC8_BRANA</name>
<keyword evidence="4" id="KW-0732">Signal</keyword>
<dbReference type="PANTHER" id="PTHR13596">
    <property type="entry name" value="SMALL EDRK-RICH FACTOR 1"/>
    <property type="match status" value="1"/>
</dbReference>
<dbReference type="InterPro" id="IPR007513">
    <property type="entry name" value="SERF-like_N"/>
</dbReference>
<dbReference type="Gramene" id="CDY70735">
    <property type="protein sequence ID" value="CDY70735"/>
    <property type="gene ID" value="GSBRNA2T00007098001"/>
</dbReference>
<comment type="similarity">
    <text evidence="1">Belongs to the SERF family.</text>
</comment>
<reference evidence="6" key="1">
    <citation type="journal article" date="2014" name="Science">
        <title>Plant genetics. Early allopolyploid evolution in the post-Neolithic Brassica napus oilseed genome.</title>
        <authorList>
            <person name="Chalhoub B."/>
            <person name="Denoeud F."/>
            <person name="Liu S."/>
            <person name="Parkin I.A."/>
            <person name="Tang H."/>
            <person name="Wang X."/>
            <person name="Chiquet J."/>
            <person name="Belcram H."/>
            <person name="Tong C."/>
            <person name="Samans B."/>
            <person name="Correa M."/>
            <person name="Da Silva C."/>
            <person name="Just J."/>
            <person name="Falentin C."/>
            <person name="Koh C.S."/>
            <person name="Le Clainche I."/>
            <person name="Bernard M."/>
            <person name="Bento P."/>
            <person name="Noel B."/>
            <person name="Labadie K."/>
            <person name="Alberti A."/>
            <person name="Charles M."/>
            <person name="Arnaud D."/>
            <person name="Guo H."/>
            <person name="Daviaud C."/>
            <person name="Alamery S."/>
            <person name="Jabbari K."/>
            <person name="Zhao M."/>
            <person name="Edger P.P."/>
            <person name="Chelaifa H."/>
            <person name="Tack D."/>
            <person name="Lassalle G."/>
            <person name="Mestiri I."/>
            <person name="Schnel N."/>
            <person name="Le Paslier M.C."/>
            <person name="Fan G."/>
            <person name="Renault V."/>
            <person name="Bayer P.E."/>
            <person name="Golicz A.A."/>
            <person name="Manoli S."/>
            <person name="Lee T.H."/>
            <person name="Thi V.H."/>
            <person name="Chalabi S."/>
            <person name="Hu Q."/>
            <person name="Fan C."/>
            <person name="Tollenaere R."/>
            <person name="Lu Y."/>
            <person name="Battail C."/>
            <person name="Shen J."/>
            <person name="Sidebottom C.H."/>
            <person name="Wang X."/>
            <person name="Canaguier A."/>
            <person name="Chauveau A."/>
            <person name="Berard A."/>
            <person name="Deniot G."/>
            <person name="Guan M."/>
            <person name="Liu Z."/>
            <person name="Sun F."/>
            <person name="Lim Y.P."/>
            <person name="Lyons E."/>
            <person name="Town C.D."/>
            <person name="Bancroft I."/>
            <person name="Wang X."/>
            <person name="Meng J."/>
            <person name="Ma J."/>
            <person name="Pires J.C."/>
            <person name="King G.J."/>
            <person name="Brunel D."/>
            <person name="Delourme R."/>
            <person name="Renard M."/>
            <person name="Aury J.M."/>
            <person name="Adams K.L."/>
            <person name="Batley J."/>
            <person name="Snowdon R.J."/>
            <person name="Tost J."/>
            <person name="Edwards D."/>
            <person name="Zhou Y."/>
            <person name="Hua W."/>
            <person name="Sharpe A.G."/>
            <person name="Paterson A.H."/>
            <person name="Guan C."/>
            <person name="Wincker P."/>
        </authorList>
    </citation>
    <scope>NUCLEOTIDE SEQUENCE [LARGE SCALE GENOMIC DNA]</scope>
</reference>
<feature type="region of interest" description="Disordered" evidence="2">
    <location>
        <begin position="72"/>
        <end position="132"/>
    </location>
</feature>
<protein>
    <submittedName>
        <fullName evidence="6">BnaCnng69590D protein</fullName>
    </submittedName>
</protein>
<reference evidence="6" key="2">
    <citation type="submission" date="2014-06" db="EMBL/GenBank/DDBJ databases">
        <authorList>
            <person name="Genoscope - CEA"/>
        </authorList>
    </citation>
    <scope>NUCLEOTIDE SEQUENCE</scope>
</reference>
<evidence type="ECO:0000256" key="3">
    <source>
        <dbReference type="SAM" id="Phobius"/>
    </source>
</evidence>
<feature type="compositionally biased region" description="Gly residues" evidence="2">
    <location>
        <begin position="120"/>
        <end position="132"/>
    </location>
</feature>
<dbReference type="Pfam" id="PF04419">
    <property type="entry name" value="SERF-like_N"/>
    <property type="match status" value="1"/>
</dbReference>
<accession>A0A078JWC8</accession>
<evidence type="ECO:0000256" key="2">
    <source>
        <dbReference type="SAM" id="MobiDB-lite"/>
    </source>
</evidence>
<evidence type="ECO:0000313" key="6">
    <source>
        <dbReference type="EMBL" id="CDY70735.1"/>
    </source>
</evidence>
<dbReference type="STRING" id="3708.A0A078JWC8"/>